<dbReference type="AlphaFoldDB" id="A0A2B7XLD0"/>
<accession>A0A2B7XLD0</accession>
<dbReference type="OrthoDB" id="4172622at2759"/>
<gene>
    <name evidence="1" type="ORF">AJ79_05647</name>
</gene>
<dbReference type="Proteomes" id="UP000223968">
    <property type="component" value="Unassembled WGS sequence"/>
</dbReference>
<keyword evidence="2" id="KW-1185">Reference proteome</keyword>
<comment type="caution">
    <text evidence="1">The sequence shown here is derived from an EMBL/GenBank/DDBJ whole genome shotgun (WGS) entry which is preliminary data.</text>
</comment>
<organism evidence="1 2">
    <name type="scientific">Helicocarpus griseus UAMH5409</name>
    <dbReference type="NCBI Taxonomy" id="1447875"/>
    <lineage>
        <taxon>Eukaryota</taxon>
        <taxon>Fungi</taxon>
        <taxon>Dikarya</taxon>
        <taxon>Ascomycota</taxon>
        <taxon>Pezizomycotina</taxon>
        <taxon>Eurotiomycetes</taxon>
        <taxon>Eurotiomycetidae</taxon>
        <taxon>Onygenales</taxon>
        <taxon>Ajellomycetaceae</taxon>
        <taxon>Helicocarpus</taxon>
    </lineage>
</organism>
<protein>
    <submittedName>
        <fullName evidence="1">Uncharacterized protein</fullName>
    </submittedName>
</protein>
<name>A0A2B7XLD0_9EURO</name>
<evidence type="ECO:0000313" key="2">
    <source>
        <dbReference type="Proteomes" id="UP000223968"/>
    </source>
</evidence>
<sequence>MAYTEVYMLGYTTDCGSLPSIGSSAQNVARQENDSDFANFINETREAETIRNIFGEGAYQGYIEKVRTTREAIAVNDARTARLANQQSSKKRSRFRRWLHRVKLAYTGENPKQDLYHNFNDD</sequence>
<reference evidence="1 2" key="1">
    <citation type="submission" date="2017-10" db="EMBL/GenBank/DDBJ databases">
        <title>Comparative genomics in systemic dimorphic fungi from Ajellomycetaceae.</title>
        <authorList>
            <person name="Munoz J.F."/>
            <person name="Mcewen J.G."/>
            <person name="Clay O.K."/>
            <person name="Cuomo C.A."/>
        </authorList>
    </citation>
    <scope>NUCLEOTIDE SEQUENCE [LARGE SCALE GENOMIC DNA]</scope>
    <source>
        <strain evidence="1 2">UAMH5409</strain>
    </source>
</reference>
<evidence type="ECO:0000313" key="1">
    <source>
        <dbReference type="EMBL" id="PGH09591.1"/>
    </source>
</evidence>
<proteinExistence type="predicted"/>
<dbReference type="EMBL" id="PDNB01000092">
    <property type="protein sequence ID" value="PGH09591.1"/>
    <property type="molecule type" value="Genomic_DNA"/>
</dbReference>